<keyword evidence="2" id="KW-0238">DNA-binding</keyword>
<proteinExistence type="predicted"/>
<dbReference type="InterPro" id="IPR035965">
    <property type="entry name" value="PAS-like_dom_sf"/>
</dbReference>
<dbReference type="EMBL" id="FMSH01000150">
    <property type="protein sequence ID" value="SCU75350.1"/>
    <property type="molecule type" value="Genomic_DNA"/>
</dbReference>
<evidence type="ECO:0000256" key="3">
    <source>
        <dbReference type="ARBA" id="ARBA00023163"/>
    </source>
</evidence>
<dbReference type="InterPro" id="IPR018060">
    <property type="entry name" value="HTH_AraC"/>
</dbReference>
<dbReference type="Gene3D" id="1.10.10.60">
    <property type="entry name" value="Homeodomain-like"/>
    <property type="match status" value="2"/>
</dbReference>
<gene>
    <name evidence="5" type="ORF">CNECB9_2330022</name>
</gene>
<sequence>MLDTKNLLHGIDLVLDLALMEQVFDRLPNVLFYVKDKEARYLMVNATLVERSALVSKEDVIGKTADELFEVTGSSTMMQDLSVIRSGEPITDVLRLFFSADGHRQWCLSSKFPVRDAGGQIAGLLGISRILPRPDEKHASYKRLLQFLKRLEEPAQPNLRISEIAREVQLSLDTLERLCREVFGLTPKQIMMRMRLDRACRLLETTDASITDIAAECGYADHSAFSRQFKAATLCTPQQYRAAHRTS</sequence>
<dbReference type="PROSITE" id="PS01124">
    <property type="entry name" value="HTH_ARAC_FAMILY_2"/>
    <property type="match status" value="1"/>
</dbReference>
<evidence type="ECO:0000256" key="1">
    <source>
        <dbReference type="ARBA" id="ARBA00023015"/>
    </source>
</evidence>
<dbReference type="Pfam" id="PF08448">
    <property type="entry name" value="PAS_4"/>
    <property type="match status" value="1"/>
</dbReference>
<dbReference type="PRINTS" id="PR00032">
    <property type="entry name" value="HTHARAC"/>
</dbReference>
<dbReference type="GO" id="GO:0003700">
    <property type="term" value="F:DNA-binding transcription factor activity"/>
    <property type="evidence" value="ECO:0007669"/>
    <property type="project" value="InterPro"/>
</dbReference>
<dbReference type="GO" id="GO:0043565">
    <property type="term" value="F:sequence-specific DNA binding"/>
    <property type="evidence" value="ECO:0007669"/>
    <property type="project" value="InterPro"/>
</dbReference>
<keyword evidence="3" id="KW-0804">Transcription</keyword>
<organism evidence="5">
    <name type="scientific">Cupriavidus necator</name>
    <name type="common">Alcaligenes eutrophus</name>
    <name type="synonym">Ralstonia eutropha</name>
    <dbReference type="NCBI Taxonomy" id="106590"/>
    <lineage>
        <taxon>Bacteria</taxon>
        <taxon>Pseudomonadati</taxon>
        <taxon>Pseudomonadota</taxon>
        <taxon>Betaproteobacteria</taxon>
        <taxon>Burkholderiales</taxon>
        <taxon>Burkholderiaceae</taxon>
        <taxon>Cupriavidus</taxon>
    </lineage>
</organism>
<evidence type="ECO:0000256" key="2">
    <source>
        <dbReference type="ARBA" id="ARBA00023125"/>
    </source>
</evidence>
<protein>
    <recommendedName>
        <fullName evidence="4">HTH araC/xylS-type domain-containing protein</fullName>
    </recommendedName>
</protein>
<dbReference type="InterPro" id="IPR020449">
    <property type="entry name" value="Tscrpt_reg_AraC-type_HTH"/>
</dbReference>
<evidence type="ECO:0000259" key="4">
    <source>
        <dbReference type="PROSITE" id="PS01124"/>
    </source>
</evidence>
<name>A0A1K0IR32_CUPNE</name>
<dbReference type="SUPFAM" id="SSF55785">
    <property type="entry name" value="PYP-like sensor domain (PAS domain)"/>
    <property type="match status" value="1"/>
</dbReference>
<dbReference type="Gene3D" id="3.30.450.20">
    <property type="entry name" value="PAS domain"/>
    <property type="match status" value="1"/>
</dbReference>
<dbReference type="CDD" id="cd00130">
    <property type="entry name" value="PAS"/>
    <property type="match status" value="1"/>
</dbReference>
<dbReference type="AlphaFoldDB" id="A0A1K0IR32"/>
<dbReference type="SUPFAM" id="SSF46689">
    <property type="entry name" value="Homeodomain-like"/>
    <property type="match status" value="1"/>
</dbReference>
<dbReference type="Pfam" id="PF12833">
    <property type="entry name" value="HTH_18"/>
    <property type="match status" value="1"/>
</dbReference>
<dbReference type="InterPro" id="IPR009057">
    <property type="entry name" value="Homeodomain-like_sf"/>
</dbReference>
<dbReference type="InterPro" id="IPR000014">
    <property type="entry name" value="PAS"/>
</dbReference>
<reference evidence="5" key="1">
    <citation type="submission" date="2016-09" db="EMBL/GenBank/DDBJ databases">
        <authorList>
            <person name="Capua I."/>
            <person name="De Benedictis P."/>
            <person name="Joannis T."/>
            <person name="Lombin L.H."/>
            <person name="Cattoli G."/>
        </authorList>
    </citation>
    <scope>NUCLEOTIDE SEQUENCE</scope>
    <source>
        <strain evidence="5">B9</strain>
    </source>
</reference>
<accession>A0A1K0IR32</accession>
<dbReference type="InterPro" id="IPR013656">
    <property type="entry name" value="PAS_4"/>
</dbReference>
<dbReference type="SMART" id="SM00342">
    <property type="entry name" value="HTH_ARAC"/>
    <property type="match status" value="1"/>
</dbReference>
<evidence type="ECO:0000313" key="5">
    <source>
        <dbReference type="EMBL" id="SCU75350.1"/>
    </source>
</evidence>
<dbReference type="PANTHER" id="PTHR43280">
    <property type="entry name" value="ARAC-FAMILY TRANSCRIPTIONAL REGULATOR"/>
    <property type="match status" value="1"/>
</dbReference>
<dbReference type="PANTHER" id="PTHR43280:SF28">
    <property type="entry name" value="HTH-TYPE TRANSCRIPTIONAL ACTIVATOR RHAS"/>
    <property type="match status" value="1"/>
</dbReference>
<keyword evidence="1" id="KW-0805">Transcription regulation</keyword>
<feature type="domain" description="HTH araC/xylS-type" evidence="4">
    <location>
        <begin position="142"/>
        <end position="243"/>
    </location>
</feature>